<dbReference type="InterPro" id="IPR036196">
    <property type="entry name" value="Ptyr_pPase_sf"/>
</dbReference>
<dbReference type="Pfam" id="PF01451">
    <property type="entry name" value="LMWPc"/>
    <property type="match status" value="1"/>
</dbReference>
<dbReference type="CDD" id="cd16345">
    <property type="entry name" value="LMWP_ArsC"/>
    <property type="match status" value="1"/>
</dbReference>
<dbReference type="PANTHER" id="PTHR43428:SF1">
    <property type="entry name" value="ARSENATE REDUCTASE"/>
    <property type="match status" value="1"/>
</dbReference>
<keyword evidence="4" id="KW-1185">Reference proteome</keyword>
<dbReference type="AlphaFoldDB" id="A0A1I5TJN6"/>
<sequence length="144" mass="16030">MHQPIRVLFLCEGNADRSQMAEGLLRVEGGDRFEVHSAGIDPRPLDPLAVAAMQEVGIDIAGQPSKHLNDYEDMQFDYVVTLCEQVVGSCLDFARDGHSLHWQCSDPSDSPGSDADRLAAFRQAREEIKENLDAWLKTLPVHGW</sequence>
<organism evidence="3 4">
    <name type="scientific">Geopseudomonas sagittaria</name>
    <dbReference type="NCBI Taxonomy" id="1135990"/>
    <lineage>
        <taxon>Bacteria</taxon>
        <taxon>Pseudomonadati</taxon>
        <taxon>Pseudomonadota</taxon>
        <taxon>Gammaproteobacteria</taxon>
        <taxon>Pseudomonadales</taxon>
        <taxon>Pseudomonadaceae</taxon>
        <taxon>Geopseudomonas</taxon>
    </lineage>
</organism>
<protein>
    <submittedName>
        <fullName evidence="3">Arsenate reductase</fullName>
    </submittedName>
</protein>
<dbReference type="RefSeq" id="WP_092430618.1">
    <property type="nucleotide sequence ID" value="NZ_FOXM01000006.1"/>
</dbReference>
<gene>
    <name evidence="3" type="ORF">SAMN05216229_106137</name>
</gene>
<evidence type="ECO:0000259" key="2">
    <source>
        <dbReference type="SMART" id="SM00226"/>
    </source>
</evidence>
<dbReference type="InterPro" id="IPR023485">
    <property type="entry name" value="Ptyr_pPase"/>
</dbReference>
<dbReference type="PANTHER" id="PTHR43428">
    <property type="entry name" value="ARSENATE REDUCTASE"/>
    <property type="match status" value="1"/>
</dbReference>
<proteinExistence type="predicted"/>
<evidence type="ECO:0000256" key="1">
    <source>
        <dbReference type="ARBA" id="ARBA00022849"/>
    </source>
</evidence>
<dbReference type="Gene3D" id="3.40.50.2300">
    <property type="match status" value="1"/>
</dbReference>
<dbReference type="EMBL" id="FOXM01000006">
    <property type="protein sequence ID" value="SFP82867.1"/>
    <property type="molecule type" value="Genomic_DNA"/>
</dbReference>
<name>A0A1I5TJN6_9GAMM</name>
<feature type="domain" description="Phosphotyrosine protein phosphatase I" evidence="2">
    <location>
        <begin position="5"/>
        <end position="138"/>
    </location>
</feature>
<accession>A0A1I5TJN6</accession>
<dbReference type="SMART" id="SM00226">
    <property type="entry name" value="LMWPc"/>
    <property type="match status" value="1"/>
</dbReference>
<keyword evidence="1" id="KW-0059">Arsenical resistance</keyword>
<dbReference type="Proteomes" id="UP000243084">
    <property type="component" value="Unassembled WGS sequence"/>
</dbReference>
<dbReference type="SUPFAM" id="SSF52788">
    <property type="entry name" value="Phosphotyrosine protein phosphatases I"/>
    <property type="match status" value="1"/>
</dbReference>
<evidence type="ECO:0000313" key="3">
    <source>
        <dbReference type="EMBL" id="SFP82867.1"/>
    </source>
</evidence>
<dbReference type="OrthoDB" id="9793058at2"/>
<dbReference type="GO" id="GO:0046685">
    <property type="term" value="P:response to arsenic-containing substance"/>
    <property type="evidence" value="ECO:0007669"/>
    <property type="project" value="UniProtKB-KW"/>
</dbReference>
<evidence type="ECO:0000313" key="4">
    <source>
        <dbReference type="Proteomes" id="UP000243084"/>
    </source>
</evidence>
<reference evidence="4" key="1">
    <citation type="submission" date="2016-10" db="EMBL/GenBank/DDBJ databases">
        <authorList>
            <person name="Varghese N."/>
            <person name="Submissions S."/>
        </authorList>
    </citation>
    <scope>NUCLEOTIDE SEQUENCE [LARGE SCALE GENOMIC DNA]</scope>
    <source>
        <strain evidence="4">JCM 18195</strain>
    </source>
</reference>